<dbReference type="Gene3D" id="1.10.238.10">
    <property type="entry name" value="EF-hand"/>
    <property type="match status" value="2"/>
</dbReference>
<dbReference type="InterPro" id="IPR002048">
    <property type="entry name" value="EF_hand_dom"/>
</dbReference>
<feature type="region of interest" description="Disordered" evidence="3">
    <location>
        <begin position="31"/>
        <end position="65"/>
    </location>
</feature>
<name>A0A150SKX5_SORCE</name>
<accession>A0A150SKX5</accession>
<dbReference type="PROSITE" id="PS51257">
    <property type="entry name" value="PROKAR_LIPOPROTEIN"/>
    <property type="match status" value="1"/>
</dbReference>
<protein>
    <recommendedName>
        <fullName evidence="4">EF-hand domain-containing protein</fullName>
    </recommendedName>
</protein>
<dbReference type="Proteomes" id="UP000075635">
    <property type="component" value="Unassembled WGS sequence"/>
</dbReference>
<evidence type="ECO:0000313" key="6">
    <source>
        <dbReference type="Proteomes" id="UP000075635"/>
    </source>
</evidence>
<keyword evidence="2" id="KW-0677">Repeat</keyword>
<evidence type="ECO:0000259" key="4">
    <source>
        <dbReference type="PROSITE" id="PS50222"/>
    </source>
</evidence>
<dbReference type="PANTHER" id="PTHR10827">
    <property type="entry name" value="RETICULOCALBIN"/>
    <property type="match status" value="1"/>
</dbReference>
<dbReference type="SUPFAM" id="SSF47473">
    <property type="entry name" value="EF-hand"/>
    <property type="match status" value="2"/>
</dbReference>
<dbReference type="GO" id="GO:0005509">
    <property type="term" value="F:calcium ion binding"/>
    <property type="evidence" value="ECO:0007669"/>
    <property type="project" value="InterPro"/>
</dbReference>
<dbReference type="SMART" id="SM00054">
    <property type="entry name" value="EFh"/>
    <property type="match status" value="3"/>
</dbReference>
<keyword evidence="1" id="KW-0479">Metal-binding</keyword>
<comment type="caution">
    <text evidence="5">The sequence shown here is derived from an EMBL/GenBank/DDBJ whole genome shotgun (WGS) entry which is preliminary data.</text>
</comment>
<feature type="domain" description="EF-hand" evidence="4">
    <location>
        <begin position="245"/>
        <end position="280"/>
    </location>
</feature>
<feature type="compositionally biased region" description="Polar residues" evidence="3">
    <location>
        <begin position="44"/>
        <end position="54"/>
    </location>
</feature>
<dbReference type="EMBL" id="JEMB01000864">
    <property type="protein sequence ID" value="KYF92917.1"/>
    <property type="molecule type" value="Genomic_DNA"/>
</dbReference>
<dbReference type="Pfam" id="PF13202">
    <property type="entry name" value="EF-hand_5"/>
    <property type="match status" value="3"/>
</dbReference>
<sequence>MLRDTGMRMFWSGTVLLVTVAGCRTDEPRGEALRENRQGEAPAQQPQRGAQTPPESAARQAPPGEVEVGGVLSCRPEAEVEAAMTRLIALADANQDGALSKDEALGLTNVVVGGFFFRADENGDGVVTPEEGRKVRAEFMNQNPAAAALFQEARRTTGKSPFTTLARLFDVDYGKPLPIAEARDAARGAVEDLYRAADQNRDGILSRAEASAVVWDGARALGRSAFEAADGDRNGRLTLQEFQAALQEPAKVAFALADTNNDGQLTEEEGARAMGQLVKRLGIQPPAPK</sequence>
<evidence type="ECO:0000256" key="2">
    <source>
        <dbReference type="ARBA" id="ARBA00022737"/>
    </source>
</evidence>
<reference evidence="5 6" key="1">
    <citation type="submission" date="2014-02" db="EMBL/GenBank/DDBJ databases">
        <title>The small core and large imbalanced accessory genome model reveals a collaborative survival strategy of Sorangium cellulosum strains in nature.</title>
        <authorList>
            <person name="Han K."/>
            <person name="Peng R."/>
            <person name="Blom J."/>
            <person name="Li Y.-Z."/>
        </authorList>
    </citation>
    <scope>NUCLEOTIDE SEQUENCE [LARGE SCALE GENOMIC DNA]</scope>
    <source>
        <strain evidence="5 6">So0011-07</strain>
    </source>
</reference>
<dbReference type="InterPro" id="IPR011992">
    <property type="entry name" value="EF-hand-dom_pair"/>
</dbReference>
<dbReference type="AlphaFoldDB" id="A0A150SKX5"/>
<evidence type="ECO:0000256" key="3">
    <source>
        <dbReference type="SAM" id="MobiDB-lite"/>
    </source>
</evidence>
<organism evidence="5 6">
    <name type="scientific">Sorangium cellulosum</name>
    <name type="common">Polyangium cellulosum</name>
    <dbReference type="NCBI Taxonomy" id="56"/>
    <lineage>
        <taxon>Bacteria</taxon>
        <taxon>Pseudomonadati</taxon>
        <taxon>Myxococcota</taxon>
        <taxon>Polyangia</taxon>
        <taxon>Polyangiales</taxon>
        <taxon>Polyangiaceae</taxon>
        <taxon>Sorangium</taxon>
    </lineage>
</organism>
<dbReference type="PROSITE" id="PS50222">
    <property type="entry name" value="EF_HAND_2"/>
    <property type="match status" value="1"/>
</dbReference>
<dbReference type="PANTHER" id="PTHR10827:SF98">
    <property type="entry name" value="45 KDA CALCIUM-BINDING PROTEIN"/>
    <property type="match status" value="1"/>
</dbReference>
<proteinExistence type="predicted"/>
<evidence type="ECO:0000256" key="1">
    <source>
        <dbReference type="ARBA" id="ARBA00022723"/>
    </source>
</evidence>
<evidence type="ECO:0000313" key="5">
    <source>
        <dbReference type="EMBL" id="KYF92917.1"/>
    </source>
</evidence>
<gene>
    <name evidence="5" type="ORF">BE17_12300</name>
</gene>